<reference evidence="1 2" key="1">
    <citation type="submission" date="2014-06" db="EMBL/GenBank/DDBJ databases">
        <title>Evolutionary Origins and Diversification of the Mycorrhizal Mutualists.</title>
        <authorList>
            <consortium name="DOE Joint Genome Institute"/>
            <consortium name="Mycorrhizal Genomics Consortium"/>
            <person name="Kohler A."/>
            <person name="Kuo A."/>
            <person name="Nagy L.G."/>
            <person name="Floudas D."/>
            <person name="Copeland A."/>
            <person name="Barry K.W."/>
            <person name="Cichocki N."/>
            <person name="Veneault-Fourrey C."/>
            <person name="LaButti K."/>
            <person name="Lindquist E.A."/>
            <person name="Lipzen A."/>
            <person name="Lundell T."/>
            <person name="Morin E."/>
            <person name="Murat C."/>
            <person name="Riley R."/>
            <person name="Ohm R."/>
            <person name="Sun H."/>
            <person name="Tunlid A."/>
            <person name="Henrissat B."/>
            <person name="Grigoriev I.V."/>
            <person name="Hibbett D.S."/>
            <person name="Martin F."/>
        </authorList>
    </citation>
    <scope>NUCLEOTIDE SEQUENCE [LARGE SCALE GENOMIC DNA]</scope>
    <source>
        <strain evidence="1 2">SS14</strain>
    </source>
</reference>
<dbReference type="AlphaFoldDB" id="A0A0C9U5B4"/>
<dbReference type="HOGENOM" id="CLU_1541079_0_0_1"/>
<organism evidence="1 2">
    <name type="scientific">Sphaerobolus stellatus (strain SS14)</name>
    <dbReference type="NCBI Taxonomy" id="990650"/>
    <lineage>
        <taxon>Eukaryota</taxon>
        <taxon>Fungi</taxon>
        <taxon>Dikarya</taxon>
        <taxon>Basidiomycota</taxon>
        <taxon>Agaricomycotina</taxon>
        <taxon>Agaricomycetes</taxon>
        <taxon>Phallomycetidae</taxon>
        <taxon>Geastrales</taxon>
        <taxon>Sphaerobolaceae</taxon>
        <taxon>Sphaerobolus</taxon>
    </lineage>
</organism>
<dbReference type="EMBL" id="KN837284">
    <property type="protein sequence ID" value="KIJ29414.1"/>
    <property type="molecule type" value="Genomic_DNA"/>
</dbReference>
<gene>
    <name evidence="1" type="ORF">M422DRAFT_269251</name>
</gene>
<evidence type="ECO:0000313" key="1">
    <source>
        <dbReference type="EMBL" id="KIJ29414.1"/>
    </source>
</evidence>
<protein>
    <submittedName>
        <fullName evidence="1">Uncharacterized protein</fullName>
    </submittedName>
</protein>
<keyword evidence="2" id="KW-1185">Reference proteome</keyword>
<evidence type="ECO:0000313" key="2">
    <source>
        <dbReference type="Proteomes" id="UP000054279"/>
    </source>
</evidence>
<dbReference type="Proteomes" id="UP000054279">
    <property type="component" value="Unassembled WGS sequence"/>
</dbReference>
<name>A0A0C9U5B4_SPHS4</name>
<proteinExistence type="predicted"/>
<sequence length="174" mass="20202">MTTIIQIPIDELNINHHYFCNDNEAKYHLSLDGIMLKLRRSSKGSREKKPVTIFRLRIPDHIHVITHCCSRLVVQKPRIGIQLDLNQPWDPAPNLHFPIGTSYILLQSDLHPEDKRWDTDLVQLLNRITQLMDLKDITPVSQEVVDEQWNHSVYHSLIKPSVITVNYKDLGASQ</sequence>
<accession>A0A0C9U5B4</accession>